<keyword evidence="7" id="KW-1185">Reference proteome</keyword>
<evidence type="ECO:0000313" key="7">
    <source>
        <dbReference type="Proteomes" id="UP001598114"/>
    </source>
</evidence>
<feature type="transmembrane region" description="Helical" evidence="4">
    <location>
        <begin position="156"/>
        <end position="175"/>
    </location>
</feature>
<dbReference type="Pfam" id="PF12833">
    <property type="entry name" value="HTH_18"/>
    <property type="match status" value="1"/>
</dbReference>
<reference evidence="6 7" key="1">
    <citation type="submission" date="2024-03" db="EMBL/GenBank/DDBJ databases">
        <title>Aquirufa genome sequencing.</title>
        <authorList>
            <person name="Pitt A."/>
            <person name="Hahn M.W."/>
        </authorList>
    </citation>
    <scope>NUCLEOTIDE SEQUENCE [LARGE SCALE GENOMIC DNA]</scope>
    <source>
        <strain evidence="6 7">PLAD-142S6K</strain>
    </source>
</reference>
<sequence length="385" mass="45511">MSNIGSVYFFSLLSSLCFLFGLNYLIRPSKLVVSKILALTFLTLGYMFIASYAILKENILNYPHFFRTIAPLFYALPPLNFLFLWYLFHPRDKFHKAFYLLFLPLLLQFIENAKFFFSSREVKIQEIHWMLQQGDYFAFSPEFMWFDPIWHVYTKFVLYILSFLAMCFFYIRFRLNQQYGPFFSQKVFIYWVGGILFSRLFTVVYILYTFILATDGKVTFINTDYLLIAEFVFHIAFLVANPKFLDVQILSKHLKEDNASEEVVMPRDEERLQEIATKVEQCFSTEQVFLNSQLSAELLGSLTGYPHRMIGQAIKWKYNMSFRDYLNNYRIRYIEEMLSDPQLLQKTSIEAIAEASGFGSRQSFYTAFRKAKGCTPKEYFTSKQG</sequence>
<dbReference type="InterPro" id="IPR009057">
    <property type="entry name" value="Homeodomain-like_sf"/>
</dbReference>
<evidence type="ECO:0000313" key="6">
    <source>
        <dbReference type="EMBL" id="MFD3274870.1"/>
    </source>
</evidence>
<proteinExistence type="predicted"/>
<dbReference type="RefSeq" id="WP_377974432.1">
    <property type="nucleotide sequence ID" value="NZ_JBBKYA010000001.1"/>
</dbReference>
<feature type="transmembrane region" description="Helical" evidence="4">
    <location>
        <begin position="67"/>
        <end position="88"/>
    </location>
</feature>
<feature type="transmembrane region" description="Helical" evidence="4">
    <location>
        <begin position="97"/>
        <end position="117"/>
    </location>
</feature>
<feature type="transmembrane region" description="Helical" evidence="4">
    <location>
        <begin position="6"/>
        <end position="25"/>
    </location>
</feature>
<evidence type="ECO:0000259" key="5">
    <source>
        <dbReference type="PROSITE" id="PS01124"/>
    </source>
</evidence>
<gene>
    <name evidence="6" type="ORF">SKC38_01360</name>
</gene>
<keyword evidence="4" id="KW-1133">Transmembrane helix</keyword>
<dbReference type="Gene3D" id="1.10.10.60">
    <property type="entry name" value="Homeodomain-like"/>
    <property type="match status" value="1"/>
</dbReference>
<protein>
    <submittedName>
        <fullName evidence="6">Helix-turn-helix domain-containing protein</fullName>
    </submittedName>
</protein>
<keyword evidence="2" id="KW-0238">DNA-binding</keyword>
<evidence type="ECO:0000256" key="1">
    <source>
        <dbReference type="ARBA" id="ARBA00023015"/>
    </source>
</evidence>
<evidence type="ECO:0000256" key="4">
    <source>
        <dbReference type="SAM" id="Phobius"/>
    </source>
</evidence>
<dbReference type="SUPFAM" id="SSF46689">
    <property type="entry name" value="Homeodomain-like"/>
    <property type="match status" value="1"/>
</dbReference>
<dbReference type="EMBL" id="JBBKYA010000001">
    <property type="protein sequence ID" value="MFD3274870.1"/>
    <property type="molecule type" value="Genomic_DNA"/>
</dbReference>
<dbReference type="SMART" id="SM00342">
    <property type="entry name" value="HTH_ARAC"/>
    <property type="match status" value="1"/>
</dbReference>
<dbReference type="PROSITE" id="PS01124">
    <property type="entry name" value="HTH_ARAC_FAMILY_2"/>
    <property type="match status" value="1"/>
</dbReference>
<dbReference type="Proteomes" id="UP001598114">
    <property type="component" value="Unassembled WGS sequence"/>
</dbReference>
<evidence type="ECO:0000256" key="3">
    <source>
        <dbReference type="ARBA" id="ARBA00023163"/>
    </source>
</evidence>
<dbReference type="PANTHER" id="PTHR43280">
    <property type="entry name" value="ARAC-FAMILY TRANSCRIPTIONAL REGULATOR"/>
    <property type="match status" value="1"/>
</dbReference>
<feature type="transmembrane region" description="Helical" evidence="4">
    <location>
        <begin position="187"/>
        <end position="213"/>
    </location>
</feature>
<dbReference type="InterPro" id="IPR018060">
    <property type="entry name" value="HTH_AraC"/>
</dbReference>
<keyword evidence="4" id="KW-0812">Transmembrane</keyword>
<feature type="transmembrane region" description="Helical" evidence="4">
    <location>
        <begin position="225"/>
        <end position="245"/>
    </location>
</feature>
<comment type="caution">
    <text evidence="6">The sequence shown here is derived from an EMBL/GenBank/DDBJ whole genome shotgun (WGS) entry which is preliminary data.</text>
</comment>
<accession>A0ABW6CYK4</accession>
<keyword evidence="4" id="KW-0472">Membrane</keyword>
<evidence type="ECO:0000256" key="2">
    <source>
        <dbReference type="ARBA" id="ARBA00023125"/>
    </source>
</evidence>
<organism evidence="6 7">
    <name type="scientific">Aquirufa echingensis</name>
    <dbReference type="NCBI Taxonomy" id="3096516"/>
    <lineage>
        <taxon>Bacteria</taxon>
        <taxon>Pseudomonadati</taxon>
        <taxon>Bacteroidota</taxon>
        <taxon>Cytophagia</taxon>
        <taxon>Cytophagales</taxon>
        <taxon>Flectobacillaceae</taxon>
        <taxon>Aquirufa</taxon>
    </lineage>
</organism>
<dbReference type="PANTHER" id="PTHR43280:SF29">
    <property type="entry name" value="ARAC-FAMILY TRANSCRIPTIONAL REGULATOR"/>
    <property type="match status" value="1"/>
</dbReference>
<feature type="transmembrane region" description="Helical" evidence="4">
    <location>
        <begin position="37"/>
        <end position="55"/>
    </location>
</feature>
<keyword evidence="3" id="KW-0804">Transcription</keyword>
<keyword evidence="1" id="KW-0805">Transcription regulation</keyword>
<name>A0ABW6CYK4_9BACT</name>
<feature type="domain" description="HTH araC/xylS-type" evidence="5">
    <location>
        <begin position="273"/>
        <end position="382"/>
    </location>
</feature>